<name>A0AAU1TZ79_9ACTN</name>
<reference evidence="5" key="1">
    <citation type="submission" date="2022-10" db="EMBL/GenBank/DDBJ databases">
        <title>The complete genomes of actinobacterial strains from the NBC collection.</title>
        <authorList>
            <person name="Joergensen T.S."/>
            <person name="Alvarez Arevalo M."/>
            <person name="Sterndorff E.B."/>
            <person name="Faurdal D."/>
            <person name="Vuksanovic O."/>
            <person name="Mourched A.-S."/>
            <person name="Charusanti P."/>
            <person name="Shaw S."/>
            <person name="Blin K."/>
            <person name="Weber T."/>
        </authorList>
    </citation>
    <scope>NUCLEOTIDE SEQUENCE</scope>
    <source>
        <strain evidence="5">NBC_00119</strain>
    </source>
</reference>
<dbReference type="PROSITE" id="PS01124">
    <property type="entry name" value="HTH_ARAC_FAMILY_2"/>
    <property type="match status" value="1"/>
</dbReference>
<dbReference type="EMBL" id="CP108195">
    <property type="protein sequence ID" value="WTS10010.1"/>
    <property type="molecule type" value="Genomic_DNA"/>
</dbReference>
<evidence type="ECO:0000259" key="4">
    <source>
        <dbReference type="PROSITE" id="PS01124"/>
    </source>
</evidence>
<dbReference type="InterPro" id="IPR018060">
    <property type="entry name" value="HTH_AraC"/>
</dbReference>
<evidence type="ECO:0000256" key="3">
    <source>
        <dbReference type="ARBA" id="ARBA00023163"/>
    </source>
</evidence>
<gene>
    <name evidence="5" type="ORF">OHU69_02135</name>
</gene>
<accession>A0AAU1TZ79</accession>
<evidence type="ECO:0000313" key="5">
    <source>
        <dbReference type="EMBL" id="WTS10010.1"/>
    </source>
</evidence>
<dbReference type="Pfam" id="PF12833">
    <property type="entry name" value="HTH_18"/>
    <property type="match status" value="1"/>
</dbReference>
<evidence type="ECO:0000256" key="2">
    <source>
        <dbReference type="ARBA" id="ARBA00023125"/>
    </source>
</evidence>
<dbReference type="PANTHER" id="PTHR47894">
    <property type="entry name" value="HTH-TYPE TRANSCRIPTIONAL REGULATOR GADX"/>
    <property type="match status" value="1"/>
</dbReference>
<feature type="domain" description="HTH araC/xylS-type" evidence="4">
    <location>
        <begin position="240"/>
        <end position="338"/>
    </location>
</feature>
<proteinExistence type="predicted"/>
<dbReference type="GO" id="GO:0000976">
    <property type="term" value="F:transcription cis-regulatory region binding"/>
    <property type="evidence" value="ECO:0007669"/>
    <property type="project" value="TreeGrafter"/>
</dbReference>
<dbReference type="GO" id="GO:0003700">
    <property type="term" value="F:DNA-binding transcription factor activity"/>
    <property type="evidence" value="ECO:0007669"/>
    <property type="project" value="InterPro"/>
</dbReference>
<protein>
    <submittedName>
        <fullName evidence="5">AraC family transcriptional regulator</fullName>
    </submittedName>
</protein>
<keyword evidence="3" id="KW-0804">Transcription</keyword>
<dbReference type="InterPro" id="IPR009057">
    <property type="entry name" value="Homeodomain-like_sf"/>
</dbReference>
<organism evidence="5">
    <name type="scientific">Streptomyces sp. NBC_00119</name>
    <dbReference type="NCBI Taxonomy" id="2975659"/>
    <lineage>
        <taxon>Bacteria</taxon>
        <taxon>Bacillati</taxon>
        <taxon>Actinomycetota</taxon>
        <taxon>Actinomycetes</taxon>
        <taxon>Kitasatosporales</taxon>
        <taxon>Streptomycetaceae</taxon>
        <taxon>Streptomyces</taxon>
    </lineage>
</organism>
<dbReference type="SUPFAM" id="SSF46689">
    <property type="entry name" value="Homeodomain-like"/>
    <property type="match status" value="1"/>
</dbReference>
<dbReference type="Pfam" id="PF12625">
    <property type="entry name" value="Arabinose_bd"/>
    <property type="match status" value="1"/>
</dbReference>
<dbReference type="AlphaFoldDB" id="A0AAU1TZ79"/>
<keyword evidence="1" id="KW-0805">Transcription regulation</keyword>
<sequence length="350" mass="38789">MAKAAKDLRQASIPVGALSALPAIMRELGQDPWELLESFGITQQSFSRPLHPLPMTLHGRVLEAAGAATGCDHLGLLLGQRATLDNAGPLRFLVLNAHSVRDAIDALLRFSPLWYPGLAATLTVEDGYAVITLAVAGGAFPGSDQILTAYLVANVKILEMVLGRTWRPASVRIAHHEPTQSGPYRRFFRATVLFDQPRHEVWFPEEILSQQRAGADLKLESFLRDHLAELQSRGGHDLVAQVRRTIQNLLATGTCSVEHVAQLFNVHRYTLNRRLARHGVTFETLLDDTRRDLAGQLLSATDLPMSDIAGMLGYSGQGNFTRAFHRWHHQTPSRWRREELAKQLPSLGSE</sequence>
<evidence type="ECO:0000256" key="1">
    <source>
        <dbReference type="ARBA" id="ARBA00023015"/>
    </source>
</evidence>
<dbReference type="InterPro" id="IPR032687">
    <property type="entry name" value="AraC-type_N"/>
</dbReference>
<dbReference type="SMART" id="SM00342">
    <property type="entry name" value="HTH_ARAC"/>
    <property type="match status" value="1"/>
</dbReference>
<dbReference type="GO" id="GO:0005829">
    <property type="term" value="C:cytosol"/>
    <property type="evidence" value="ECO:0007669"/>
    <property type="project" value="TreeGrafter"/>
</dbReference>
<dbReference type="PANTHER" id="PTHR47894:SF4">
    <property type="entry name" value="HTH-TYPE TRANSCRIPTIONAL REGULATOR GADX"/>
    <property type="match status" value="1"/>
</dbReference>
<dbReference type="Gene3D" id="1.10.10.60">
    <property type="entry name" value="Homeodomain-like"/>
    <property type="match status" value="1"/>
</dbReference>
<keyword evidence="2" id="KW-0238">DNA-binding</keyword>